<name>A0ABS8PWX2_9BACT</name>
<reference evidence="1 2" key="1">
    <citation type="submission" date="2021-11" db="EMBL/GenBank/DDBJ databases">
        <title>Genomic of Niabella pedocola.</title>
        <authorList>
            <person name="Wu T."/>
        </authorList>
    </citation>
    <scope>NUCLEOTIDE SEQUENCE [LARGE SCALE GENOMIC DNA]</scope>
    <source>
        <strain evidence="1 2">JCM 31011</strain>
    </source>
</reference>
<evidence type="ECO:0000313" key="2">
    <source>
        <dbReference type="Proteomes" id="UP001199816"/>
    </source>
</evidence>
<gene>
    <name evidence="1" type="ORF">LQ567_22415</name>
</gene>
<accession>A0ABS8PWX2</accession>
<sequence>MSQSELYAGAAVTDITPPLEVGLLTSSVKAEYASFESIRTPLKARVLVLQSGKEKLAVVSLDLLSLTDTSVGGWEHFKAEMAGAVPAANIVICCTHTHSAPESGGLTGLYQTPAFINWLKKMQQDIRAAIHTAVDRLQPCTLSVATAVLEGYSLQRRIRLPEGMVISDSLQPVSEELMNGEPVDRRVKAVRFTGNDRQGIATVVQAVCHPVHEMCIPLVSADFPGELCSALEQSDQNGTALFLNGAAGDINPPTVSMGAAYAEAHGVAMAELIAMQEPLQMADTAFSFQRSAIPFAVRGGSGITNPLDALARISLLHFNSLAILFLPGEIFVETALEIEQASPFEHTIIAGFSENNIGYVPTSHAFEEGGYETGPGKWSFLEKDAAGRIKAAAIDLLQQQFYKLNTHLIKS</sequence>
<dbReference type="RefSeq" id="WP_231008083.1">
    <property type="nucleotide sequence ID" value="NZ_JAJNEC010000007.1"/>
</dbReference>
<proteinExistence type="predicted"/>
<protein>
    <recommendedName>
        <fullName evidence="3">Neutral/alkaline non-lysosomal ceramidase N-terminal domain-containing protein</fullName>
    </recommendedName>
</protein>
<dbReference type="Proteomes" id="UP001199816">
    <property type="component" value="Unassembled WGS sequence"/>
</dbReference>
<keyword evidence="2" id="KW-1185">Reference proteome</keyword>
<comment type="caution">
    <text evidence="1">The sequence shown here is derived from an EMBL/GenBank/DDBJ whole genome shotgun (WGS) entry which is preliminary data.</text>
</comment>
<evidence type="ECO:0008006" key="3">
    <source>
        <dbReference type="Google" id="ProtNLM"/>
    </source>
</evidence>
<dbReference type="EMBL" id="JAJNEC010000007">
    <property type="protein sequence ID" value="MCD2425555.1"/>
    <property type="molecule type" value="Genomic_DNA"/>
</dbReference>
<evidence type="ECO:0000313" key="1">
    <source>
        <dbReference type="EMBL" id="MCD2425555.1"/>
    </source>
</evidence>
<organism evidence="1 2">
    <name type="scientific">Niabella pedocola</name>
    <dbReference type="NCBI Taxonomy" id="1752077"/>
    <lineage>
        <taxon>Bacteria</taxon>
        <taxon>Pseudomonadati</taxon>
        <taxon>Bacteroidota</taxon>
        <taxon>Chitinophagia</taxon>
        <taxon>Chitinophagales</taxon>
        <taxon>Chitinophagaceae</taxon>
        <taxon>Niabella</taxon>
    </lineage>
</organism>